<dbReference type="Gene3D" id="3.40.190.10">
    <property type="entry name" value="Periplasmic binding protein-like II"/>
    <property type="match status" value="2"/>
</dbReference>
<dbReference type="RefSeq" id="WP_263530915.1">
    <property type="nucleotide sequence ID" value="NZ_JAOVZB010000005.1"/>
</dbReference>
<dbReference type="SUPFAM" id="SSF53850">
    <property type="entry name" value="Periplasmic binding protein-like II"/>
    <property type="match status" value="1"/>
</dbReference>
<dbReference type="EMBL" id="JAOVZB010000005">
    <property type="protein sequence ID" value="MCV2403536.1"/>
    <property type="molecule type" value="Genomic_DNA"/>
</dbReference>
<comment type="similarity">
    <text evidence="1">Belongs to the bacterial solute-binding protein 3 family.</text>
</comment>
<evidence type="ECO:0000256" key="2">
    <source>
        <dbReference type="ARBA" id="ARBA00022729"/>
    </source>
</evidence>
<feature type="chain" id="PRO_5046195934" evidence="3">
    <location>
        <begin position="27"/>
        <end position="266"/>
    </location>
</feature>
<gene>
    <name evidence="5" type="ORF">OFY17_11700</name>
</gene>
<organism evidence="5 6">
    <name type="scientific">Marinomonas sargassi</name>
    <dbReference type="NCBI Taxonomy" id="2984494"/>
    <lineage>
        <taxon>Bacteria</taxon>
        <taxon>Pseudomonadati</taxon>
        <taxon>Pseudomonadota</taxon>
        <taxon>Gammaproteobacteria</taxon>
        <taxon>Oceanospirillales</taxon>
        <taxon>Oceanospirillaceae</taxon>
        <taxon>Marinomonas</taxon>
    </lineage>
</organism>
<protein>
    <submittedName>
        <fullName evidence="5">Transporter substrate-binding domain-containing protein</fullName>
    </submittedName>
</protein>
<evidence type="ECO:0000313" key="6">
    <source>
        <dbReference type="Proteomes" id="UP001209713"/>
    </source>
</evidence>
<accession>A0ABT2YUG6</accession>
<reference evidence="5 6" key="1">
    <citation type="submission" date="2022-10" db="EMBL/GenBank/DDBJ databases">
        <title>Marinomonas transparenta sp. nov. and Marinomonas sargassi sp. nov., isolated from marine alga (Sargassum natans (L.) Gaillon).</title>
        <authorList>
            <person name="Wang Y."/>
        </authorList>
    </citation>
    <scope>NUCLEOTIDE SEQUENCE [LARGE SCALE GENOMIC DNA]</scope>
    <source>
        <strain evidence="5 6">C2222</strain>
    </source>
</reference>
<dbReference type="Proteomes" id="UP001209713">
    <property type="component" value="Unassembled WGS sequence"/>
</dbReference>
<dbReference type="InterPro" id="IPR001638">
    <property type="entry name" value="Solute-binding_3/MltF_N"/>
</dbReference>
<evidence type="ECO:0000313" key="5">
    <source>
        <dbReference type="EMBL" id="MCV2403536.1"/>
    </source>
</evidence>
<proteinExistence type="inferred from homology"/>
<feature type="domain" description="Solute-binding protein family 3/N-terminal" evidence="4">
    <location>
        <begin position="34"/>
        <end position="263"/>
    </location>
</feature>
<evidence type="ECO:0000256" key="3">
    <source>
        <dbReference type="SAM" id="SignalP"/>
    </source>
</evidence>
<dbReference type="Pfam" id="PF00497">
    <property type="entry name" value="SBP_bac_3"/>
    <property type="match status" value="1"/>
</dbReference>
<sequence length="266" mass="28389">MKKITSAIVSTLSILTTGLLCQTAVASTTMTEGKMVVGMDITYPPFESYDGDKVIGFDPELAALLGEQIGATPEFSNNSFASLILGLKSNKFDVVMSGMYILPKRLKVVDAIPYARTGASIIVKKGSSIQPQSEKDLCGVKVGVQQGESYVGSLNELSETYCKPNGKPAVIVQEFPSAPEAVQAILSGNIQAQILIDAAAKLMVEKTKGRVEVSTPDLVYASTIGLFLSKENQALKKDLEKAMATITKNGSLPALLEKYELTPAFK</sequence>
<comment type="caution">
    <text evidence="5">The sequence shown here is derived from an EMBL/GenBank/DDBJ whole genome shotgun (WGS) entry which is preliminary data.</text>
</comment>
<dbReference type="PANTHER" id="PTHR35936:SF19">
    <property type="entry name" value="AMINO-ACID-BINDING PROTEIN YXEM-RELATED"/>
    <property type="match status" value="1"/>
</dbReference>
<keyword evidence="6" id="KW-1185">Reference proteome</keyword>
<dbReference type="PANTHER" id="PTHR35936">
    <property type="entry name" value="MEMBRANE-BOUND LYTIC MUREIN TRANSGLYCOSYLASE F"/>
    <property type="match status" value="1"/>
</dbReference>
<evidence type="ECO:0000256" key="1">
    <source>
        <dbReference type="ARBA" id="ARBA00010333"/>
    </source>
</evidence>
<name>A0ABT2YUG6_9GAMM</name>
<keyword evidence="2 3" id="KW-0732">Signal</keyword>
<dbReference type="SMART" id="SM00062">
    <property type="entry name" value="PBPb"/>
    <property type="match status" value="1"/>
</dbReference>
<feature type="signal peptide" evidence="3">
    <location>
        <begin position="1"/>
        <end position="26"/>
    </location>
</feature>
<evidence type="ECO:0000259" key="4">
    <source>
        <dbReference type="SMART" id="SM00062"/>
    </source>
</evidence>